<evidence type="ECO:0000313" key="1">
    <source>
        <dbReference type="EMBL" id="KAF2237874.1"/>
    </source>
</evidence>
<name>A0A6A6HIA3_VIRVR</name>
<evidence type="ECO:0000313" key="2">
    <source>
        <dbReference type="Proteomes" id="UP000800092"/>
    </source>
</evidence>
<keyword evidence="2" id="KW-1185">Reference proteome</keyword>
<sequence>MVRLIILSLVLTVAVRSLLSTSAAPIGLNLLAILLFDPFQQADLPVAIQWGRTSI</sequence>
<accession>A0A6A6HIA3</accession>
<organism evidence="1 2">
    <name type="scientific">Viridothelium virens</name>
    <name type="common">Speckled blister lichen</name>
    <name type="synonym">Trypethelium virens</name>
    <dbReference type="NCBI Taxonomy" id="1048519"/>
    <lineage>
        <taxon>Eukaryota</taxon>
        <taxon>Fungi</taxon>
        <taxon>Dikarya</taxon>
        <taxon>Ascomycota</taxon>
        <taxon>Pezizomycotina</taxon>
        <taxon>Dothideomycetes</taxon>
        <taxon>Dothideomycetes incertae sedis</taxon>
        <taxon>Trypetheliales</taxon>
        <taxon>Trypetheliaceae</taxon>
        <taxon>Viridothelium</taxon>
    </lineage>
</organism>
<dbReference type="Proteomes" id="UP000800092">
    <property type="component" value="Unassembled WGS sequence"/>
</dbReference>
<protein>
    <submittedName>
        <fullName evidence="1">Uncharacterized protein</fullName>
    </submittedName>
</protein>
<gene>
    <name evidence="1" type="ORF">EV356DRAFT_509779</name>
</gene>
<dbReference type="AlphaFoldDB" id="A0A6A6HIA3"/>
<proteinExistence type="predicted"/>
<dbReference type="EMBL" id="ML991778">
    <property type="protein sequence ID" value="KAF2237874.1"/>
    <property type="molecule type" value="Genomic_DNA"/>
</dbReference>
<reference evidence="1" key="1">
    <citation type="journal article" date="2020" name="Stud. Mycol.">
        <title>101 Dothideomycetes genomes: a test case for predicting lifestyles and emergence of pathogens.</title>
        <authorList>
            <person name="Haridas S."/>
            <person name="Albert R."/>
            <person name="Binder M."/>
            <person name="Bloem J."/>
            <person name="Labutti K."/>
            <person name="Salamov A."/>
            <person name="Andreopoulos B."/>
            <person name="Baker S."/>
            <person name="Barry K."/>
            <person name="Bills G."/>
            <person name="Bluhm B."/>
            <person name="Cannon C."/>
            <person name="Castanera R."/>
            <person name="Culley D."/>
            <person name="Daum C."/>
            <person name="Ezra D."/>
            <person name="Gonzalez J."/>
            <person name="Henrissat B."/>
            <person name="Kuo A."/>
            <person name="Liang C."/>
            <person name="Lipzen A."/>
            <person name="Lutzoni F."/>
            <person name="Magnuson J."/>
            <person name="Mondo S."/>
            <person name="Nolan M."/>
            <person name="Ohm R."/>
            <person name="Pangilinan J."/>
            <person name="Park H.-J."/>
            <person name="Ramirez L."/>
            <person name="Alfaro M."/>
            <person name="Sun H."/>
            <person name="Tritt A."/>
            <person name="Yoshinaga Y."/>
            <person name="Zwiers L.-H."/>
            <person name="Turgeon B."/>
            <person name="Goodwin S."/>
            <person name="Spatafora J."/>
            <person name="Crous P."/>
            <person name="Grigoriev I."/>
        </authorList>
    </citation>
    <scope>NUCLEOTIDE SEQUENCE</scope>
    <source>
        <strain evidence="1">Tuck. ex Michener</strain>
    </source>
</reference>